<keyword evidence="4" id="KW-1185">Reference proteome</keyword>
<dbReference type="GO" id="GO:0070034">
    <property type="term" value="F:telomerase RNA binding"/>
    <property type="evidence" value="ECO:0007669"/>
    <property type="project" value="TreeGrafter"/>
</dbReference>
<dbReference type="PANTHER" id="PTHR15696:SF0">
    <property type="entry name" value="TELOMERASE-BINDING PROTEIN EST1A"/>
    <property type="match status" value="1"/>
</dbReference>
<comment type="caution">
    <text evidence="3">The sequence shown here is derived from an EMBL/GenBank/DDBJ whole genome shotgun (WGS) entry which is preliminary data.</text>
</comment>
<dbReference type="AlphaFoldDB" id="A0A1R0H6F1"/>
<dbReference type="GO" id="GO:0005697">
    <property type="term" value="C:telomerase holoenzyme complex"/>
    <property type="evidence" value="ECO:0007669"/>
    <property type="project" value="TreeGrafter"/>
</dbReference>
<evidence type="ECO:0000313" key="3">
    <source>
        <dbReference type="EMBL" id="OLY84717.1"/>
    </source>
</evidence>
<sequence>MDKNEDLNIQVLVDLSAKLQSLLAQISSTDDLQADHVWDSLFFVRFKLQNAANRFFLQEPILSISRDLPDSYWKSSSHSIIQLCRGRIFTIKNKIVKANSMKVQNNINPSDFNNIISGLNSCLSFWLEKLEKILNLSSFFYNTLISQLNSKLANFNFSSLNLPSNPSISASSNPTLNSILLLVQASYLYLGDINRYSSLVLPQSVSLVASYGKFTSSEQLYLSSILSFPQNGGGGHGQLAILSHSSSDIPSSFFWYSQSFFFNHVPINSSKNLSSLSNQFLDSLKISSPLSNSSFNRISDILEFISFVHCYLESNSNFSFSDLKTSLSDYIDSLIFDLSQYDSERLFKSSVLLVLTIQKHFSKTLSKSVSPPIDKSTFNIISFLLDSSYLICKKILSFIILSLGSNNPYTSESNPKLNLFIFSAIVYIDYLRNFISNSAPIKTSVQGDLKTSNSETNFQSLFTNTNKNLLSLVELFSASLNSVISSNKVDKFFGSKCRTINVCVDSNISPDLNNVLTSAAKTPISYTDYYHLLYNTAFSKTQNLLDYSQISHRKSSINLNNVFFDPLSSDPCLIYGFFLSRFYSFLIEMKNLPSFIEIDINCHDPSSDFIAINSRLKKQQENMKVMAESRLKVQVQQIKDQLKAKDSISSGTSFSKNDDFSSKTYSSPIPSFSPNTHRHRRPRRKNISFKSLLLIPDLSVWVNHLDKIIDWYHSNRVCILLSLDVVSQLDILKKSPDPVSSKSSRIALHTIMDMLTNRPTKKGLQKHSRNFNSSSNTNSLLLGKYKVQIAEYTDYSSQIYNFGIKIFDVPSAVALSNGFGLVTQTFNNTLGDWKKYPLFFSSLIKSPISEHSSSINPFLEVNPDYRSFLSTCIYYTHYIFQHDFSLNPSPSADFQPTDLSINDNMFQTLVLTENNEVVSLLEQFNIPCLKLPDL</sequence>
<dbReference type="Proteomes" id="UP000187455">
    <property type="component" value="Unassembled WGS sequence"/>
</dbReference>
<reference evidence="3 4" key="1">
    <citation type="journal article" date="2016" name="Mol. Biol. Evol.">
        <title>Genome-Wide Survey of Gut Fungi (Harpellales) Reveals the First Horizontally Transferred Ubiquitin Gene from a Mosquito Host.</title>
        <authorList>
            <person name="Wang Y."/>
            <person name="White M.M."/>
            <person name="Kvist S."/>
            <person name="Moncalvo J.M."/>
        </authorList>
    </citation>
    <scope>NUCLEOTIDE SEQUENCE [LARGE SCALE GENOMIC DNA]</scope>
    <source>
        <strain evidence="3 4">ALG-7-W6</strain>
    </source>
</reference>
<name>A0A1R0H6F1_9FUNG</name>
<feature type="domain" description="Telomerase activating protein Est1-like N-terminal" evidence="2">
    <location>
        <begin position="69"/>
        <end position="200"/>
    </location>
</feature>
<organism evidence="3 4">
    <name type="scientific">Smittium mucronatum</name>
    <dbReference type="NCBI Taxonomy" id="133383"/>
    <lineage>
        <taxon>Eukaryota</taxon>
        <taxon>Fungi</taxon>
        <taxon>Fungi incertae sedis</taxon>
        <taxon>Zoopagomycota</taxon>
        <taxon>Kickxellomycotina</taxon>
        <taxon>Harpellomycetes</taxon>
        <taxon>Harpellales</taxon>
        <taxon>Legeriomycetaceae</taxon>
        <taxon>Smittium</taxon>
    </lineage>
</organism>
<dbReference type="Pfam" id="PF10374">
    <property type="entry name" value="EST1"/>
    <property type="match status" value="1"/>
</dbReference>
<dbReference type="InterPro" id="IPR019458">
    <property type="entry name" value="Est1-like_N"/>
</dbReference>
<dbReference type="OrthoDB" id="5575014at2759"/>
<dbReference type="Gene3D" id="1.25.40.10">
    <property type="entry name" value="Tetratricopeptide repeat domain"/>
    <property type="match status" value="1"/>
</dbReference>
<feature type="compositionally biased region" description="Polar residues" evidence="1">
    <location>
        <begin position="662"/>
        <end position="675"/>
    </location>
</feature>
<protein>
    <recommendedName>
        <fullName evidence="2">Telomerase activating protein Est1-like N-terminal domain-containing protein</fullName>
    </recommendedName>
</protein>
<proteinExistence type="predicted"/>
<dbReference type="EMBL" id="LSSL01000384">
    <property type="protein sequence ID" value="OLY84717.1"/>
    <property type="molecule type" value="Genomic_DNA"/>
</dbReference>
<evidence type="ECO:0000259" key="2">
    <source>
        <dbReference type="Pfam" id="PF10374"/>
    </source>
</evidence>
<dbReference type="GO" id="GO:0000184">
    <property type="term" value="P:nuclear-transcribed mRNA catabolic process, nonsense-mediated decay"/>
    <property type="evidence" value="ECO:0007669"/>
    <property type="project" value="TreeGrafter"/>
</dbReference>
<evidence type="ECO:0000256" key="1">
    <source>
        <dbReference type="SAM" id="MobiDB-lite"/>
    </source>
</evidence>
<dbReference type="InterPro" id="IPR045153">
    <property type="entry name" value="Est1/Ebs1-like"/>
</dbReference>
<feature type="region of interest" description="Disordered" evidence="1">
    <location>
        <begin position="648"/>
        <end position="682"/>
    </location>
</feature>
<dbReference type="STRING" id="133383.A0A1R0H6F1"/>
<dbReference type="Gene3D" id="3.40.50.1010">
    <property type="entry name" value="5'-nuclease"/>
    <property type="match status" value="1"/>
</dbReference>
<dbReference type="GO" id="GO:0042162">
    <property type="term" value="F:telomeric DNA binding"/>
    <property type="evidence" value="ECO:0007669"/>
    <property type="project" value="TreeGrafter"/>
</dbReference>
<evidence type="ECO:0000313" key="4">
    <source>
        <dbReference type="Proteomes" id="UP000187455"/>
    </source>
</evidence>
<gene>
    <name evidence="3" type="ORF">AYI68_g1109</name>
</gene>
<dbReference type="InterPro" id="IPR011990">
    <property type="entry name" value="TPR-like_helical_dom_sf"/>
</dbReference>
<dbReference type="SUPFAM" id="SSF48452">
    <property type="entry name" value="TPR-like"/>
    <property type="match status" value="1"/>
</dbReference>
<dbReference type="PANTHER" id="PTHR15696">
    <property type="entry name" value="SMG-7 SUPPRESSOR WITH MORPHOLOGICAL EFFECT ON GENITALIA PROTEIN 7"/>
    <property type="match status" value="1"/>
</dbReference>
<accession>A0A1R0H6F1</accession>